<name>A0A9W6ZI23_9STRA</name>
<gene>
    <name evidence="1" type="ORF">TL16_g01015</name>
</gene>
<organism evidence="1 2">
    <name type="scientific">Triparma laevis f. inornata</name>
    <dbReference type="NCBI Taxonomy" id="1714386"/>
    <lineage>
        <taxon>Eukaryota</taxon>
        <taxon>Sar</taxon>
        <taxon>Stramenopiles</taxon>
        <taxon>Ochrophyta</taxon>
        <taxon>Bolidophyceae</taxon>
        <taxon>Parmales</taxon>
        <taxon>Triparmaceae</taxon>
        <taxon>Triparma</taxon>
    </lineage>
</organism>
<protein>
    <submittedName>
        <fullName evidence="1">Uncharacterized protein</fullName>
    </submittedName>
</protein>
<dbReference type="AlphaFoldDB" id="A0A9W6ZI23"/>
<evidence type="ECO:0000313" key="1">
    <source>
        <dbReference type="EMBL" id="GMH51458.1"/>
    </source>
</evidence>
<evidence type="ECO:0000313" key="2">
    <source>
        <dbReference type="Proteomes" id="UP001162640"/>
    </source>
</evidence>
<proteinExistence type="predicted"/>
<sequence length="152" mass="16714">MDSYILLTDAERANADPPSVATRNQAMISKYASKTKTVRIEETKDTYLSPSQRELCKSFLDAARDSLVPNSSDLKIVLGTNISGDNNKEIFNQLLDLSTDNIYNSLKSLHPGERGSKIAFRRTEAAEGCIGFHTDGGYATFTAQLTLNSDDE</sequence>
<comment type="caution">
    <text evidence="1">The sequence shown here is derived from an EMBL/GenBank/DDBJ whole genome shotgun (WGS) entry which is preliminary data.</text>
</comment>
<dbReference type="EMBL" id="BLQM01000021">
    <property type="protein sequence ID" value="GMH51458.1"/>
    <property type="molecule type" value="Genomic_DNA"/>
</dbReference>
<reference evidence="2" key="1">
    <citation type="journal article" date="2023" name="Commun. Biol.">
        <title>Genome analysis of Parmales, the sister group of diatoms, reveals the evolutionary specialization of diatoms from phago-mixotrophs to photoautotrophs.</title>
        <authorList>
            <person name="Ban H."/>
            <person name="Sato S."/>
            <person name="Yoshikawa S."/>
            <person name="Yamada K."/>
            <person name="Nakamura Y."/>
            <person name="Ichinomiya M."/>
            <person name="Sato N."/>
            <person name="Blanc-Mathieu R."/>
            <person name="Endo H."/>
            <person name="Kuwata A."/>
            <person name="Ogata H."/>
        </authorList>
    </citation>
    <scope>NUCLEOTIDE SEQUENCE [LARGE SCALE GENOMIC DNA]</scope>
</reference>
<accession>A0A9W6ZI23</accession>
<dbReference type="Proteomes" id="UP001162640">
    <property type="component" value="Unassembled WGS sequence"/>
</dbReference>